<comment type="caution">
    <text evidence="6">The sequence shown here is derived from an EMBL/GenBank/DDBJ whole genome shotgun (WGS) entry which is preliminary data.</text>
</comment>
<dbReference type="PANTHER" id="PTHR32268">
    <property type="entry name" value="HOMOSERINE O-ACETYLTRANSFERASE"/>
    <property type="match status" value="1"/>
</dbReference>
<dbReference type="InterPro" id="IPR029058">
    <property type="entry name" value="AB_hydrolase_fold"/>
</dbReference>
<dbReference type="EMBL" id="BEYU01000005">
    <property type="protein sequence ID" value="GBG24317.1"/>
    <property type="molecule type" value="Genomic_DNA"/>
</dbReference>
<evidence type="ECO:0000313" key="7">
    <source>
        <dbReference type="Proteomes" id="UP000241890"/>
    </source>
</evidence>
<keyword evidence="2 6" id="KW-0808">Transferase</keyword>
<feature type="region of interest" description="Disordered" evidence="4">
    <location>
        <begin position="26"/>
        <end position="64"/>
    </location>
</feature>
<dbReference type="SUPFAM" id="SSF53474">
    <property type="entry name" value="alpha/beta-Hydrolases"/>
    <property type="match status" value="1"/>
</dbReference>
<feature type="active site" evidence="3">
    <location>
        <position position="400"/>
    </location>
</feature>
<feature type="active site" description="Nucleophile" evidence="3">
    <location>
        <position position="205"/>
    </location>
</feature>
<dbReference type="InterPro" id="IPR008220">
    <property type="entry name" value="HAT_MetX-like"/>
</dbReference>
<name>A0A2R5FZW8_9STRA</name>
<feature type="active site" evidence="3">
    <location>
        <position position="371"/>
    </location>
</feature>
<dbReference type="NCBIfam" id="TIGR01392">
    <property type="entry name" value="homoserO_Ac_trn"/>
    <property type="match status" value="1"/>
</dbReference>
<evidence type="ECO:0000256" key="2">
    <source>
        <dbReference type="ARBA" id="ARBA00022679"/>
    </source>
</evidence>
<dbReference type="InterPro" id="IPR000073">
    <property type="entry name" value="AB_hydrolase_1"/>
</dbReference>
<dbReference type="NCBIfam" id="NF001209">
    <property type="entry name" value="PRK00175.1"/>
    <property type="match status" value="1"/>
</dbReference>
<dbReference type="AlphaFoldDB" id="A0A2R5FZW8"/>
<evidence type="ECO:0000256" key="4">
    <source>
        <dbReference type="SAM" id="MobiDB-lite"/>
    </source>
</evidence>
<proteinExistence type="inferred from homology"/>
<gene>
    <name evidence="6" type="ORF">FCC1311_005352</name>
</gene>
<evidence type="ECO:0000259" key="5">
    <source>
        <dbReference type="Pfam" id="PF00561"/>
    </source>
</evidence>
<keyword evidence="7" id="KW-1185">Reference proteome</keyword>
<accession>A0A2R5FZW8</accession>
<dbReference type="PANTHER" id="PTHR32268:SF11">
    <property type="entry name" value="HOMOSERINE O-ACETYLTRANSFERASE"/>
    <property type="match status" value="1"/>
</dbReference>
<dbReference type="Gene3D" id="3.40.50.1820">
    <property type="entry name" value="alpha/beta hydrolase"/>
    <property type="match status" value="1"/>
</dbReference>
<protein>
    <submittedName>
        <fullName evidence="6">Homoserine O-acetyltransferase</fullName>
    </submittedName>
</protein>
<dbReference type="GO" id="GO:0009086">
    <property type="term" value="P:methionine biosynthetic process"/>
    <property type="evidence" value="ECO:0007669"/>
    <property type="project" value="TreeGrafter"/>
</dbReference>
<feature type="domain" description="AB hydrolase-1" evidence="5">
    <location>
        <begin position="108"/>
        <end position="404"/>
    </location>
</feature>
<evidence type="ECO:0000313" key="6">
    <source>
        <dbReference type="EMBL" id="GBG24317.1"/>
    </source>
</evidence>
<dbReference type="InParanoid" id="A0A2R5FZW8"/>
<feature type="compositionally biased region" description="Acidic residues" evidence="4">
    <location>
        <begin position="54"/>
        <end position="64"/>
    </location>
</feature>
<dbReference type="Proteomes" id="UP000241890">
    <property type="component" value="Unassembled WGS sequence"/>
</dbReference>
<comment type="similarity">
    <text evidence="1">Belongs to the AB hydrolase superfamily. MetX family.</text>
</comment>
<evidence type="ECO:0000256" key="3">
    <source>
        <dbReference type="PIRSR" id="PIRSR000443-1"/>
    </source>
</evidence>
<dbReference type="PIRSF" id="PIRSF000443">
    <property type="entry name" value="Homoser_Ac_trans"/>
    <property type="match status" value="1"/>
</dbReference>
<dbReference type="Pfam" id="PF00561">
    <property type="entry name" value="Abhydrolase_1"/>
    <property type="match status" value="1"/>
</dbReference>
<dbReference type="GO" id="GO:0009092">
    <property type="term" value="P:homoserine metabolic process"/>
    <property type="evidence" value="ECO:0007669"/>
    <property type="project" value="TreeGrafter"/>
</dbReference>
<sequence length="434" mass="47401">MSSPGLLAAEPPRVCARALSSRASVPAAAAKGDDALPELEEARLAAPALHQNDGDDDGDADDEDEYKRVDATGETFLAGSHKLENGLELQDVECRYRTFGTMNEDRTNVLVVCHALTGNAALDDWWGSMLGPGKLFDDSKMFVVCINVLGSCYGTTSPVSINPKTGKPYGRAFPDVTVRDSVSLHLRLVKEHLGAKSVACVVGGSLGGMQTLEWAALGGDFVKAILPMSCGAYHHPWQIAISEAQRQAIYADSNWHGGDYHAHGTYPAQGLSVARAMAMISYRTHAGYGRKFGRRQVKDRAAGQDQERFFQVESYLRHQGAKFVSRFDALSYVKLTRMMDTHDLGRNREGGVEGALHRMTQPTLIVSATTDALYPPEEQQYLHEHLPNSELFTIDTDHGHDGFLLCQEEIIPVARAFLDKHVYGPLNLAQTASS</sequence>
<evidence type="ECO:0000256" key="1">
    <source>
        <dbReference type="ARBA" id="ARBA00006886"/>
    </source>
</evidence>
<dbReference type="GO" id="GO:0004414">
    <property type="term" value="F:homoserine O-acetyltransferase activity"/>
    <property type="evidence" value="ECO:0007669"/>
    <property type="project" value="TreeGrafter"/>
</dbReference>
<reference evidence="6 7" key="1">
    <citation type="submission" date="2017-12" db="EMBL/GenBank/DDBJ databases">
        <title>Sequencing, de novo assembly and annotation of complete genome of a new Thraustochytrid species, strain FCC1311.</title>
        <authorList>
            <person name="Sedici K."/>
            <person name="Godart F."/>
            <person name="Aiese Cigliano R."/>
            <person name="Sanseverino W."/>
            <person name="Barakat M."/>
            <person name="Ortet P."/>
            <person name="Marechal E."/>
            <person name="Cagnac O."/>
            <person name="Amato A."/>
        </authorList>
    </citation>
    <scope>NUCLEOTIDE SEQUENCE [LARGE SCALE GENOMIC DNA]</scope>
</reference>
<dbReference type="HAMAP" id="MF_00296">
    <property type="entry name" value="MetX_acyltransf"/>
    <property type="match status" value="1"/>
</dbReference>
<dbReference type="OrthoDB" id="191364at2759"/>
<organism evidence="6 7">
    <name type="scientific">Hondaea fermentalgiana</name>
    <dbReference type="NCBI Taxonomy" id="2315210"/>
    <lineage>
        <taxon>Eukaryota</taxon>
        <taxon>Sar</taxon>
        <taxon>Stramenopiles</taxon>
        <taxon>Bigyra</taxon>
        <taxon>Labyrinthulomycetes</taxon>
        <taxon>Thraustochytrida</taxon>
        <taxon>Thraustochytriidae</taxon>
        <taxon>Hondaea</taxon>
    </lineage>
</organism>